<dbReference type="AlphaFoldDB" id="A0A5J4QIE8"/>
<reference evidence="2" key="1">
    <citation type="submission" date="2019-03" db="EMBL/GenBank/DDBJ databases">
        <title>Single cell metagenomics reveals metabolic interactions within the superorganism composed of flagellate Streblomastix strix and complex community of Bacteroidetes bacteria on its surface.</title>
        <authorList>
            <person name="Treitli S.C."/>
            <person name="Kolisko M."/>
            <person name="Husnik F."/>
            <person name="Keeling P."/>
            <person name="Hampl V."/>
        </authorList>
    </citation>
    <scope>NUCLEOTIDE SEQUENCE</scope>
    <source>
        <strain evidence="2">STM</strain>
    </source>
</reference>
<proteinExistence type="predicted"/>
<protein>
    <recommendedName>
        <fullName evidence="1">GAPS4b N-terminal domain-containing protein</fullName>
    </recommendedName>
</protein>
<organism evidence="2">
    <name type="scientific">termite gut metagenome</name>
    <dbReference type="NCBI Taxonomy" id="433724"/>
    <lineage>
        <taxon>unclassified sequences</taxon>
        <taxon>metagenomes</taxon>
        <taxon>organismal metagenomes</taxon>
    </lineage>
</organism>
<dbReference type="Pfam" id="PF26110">
    <property type="entry name" value="GAPS4b_N"/>
    <property type="match status" value="1"/>
</dbReference>
<gene>
    <name evidence="2" type="ORF">EZS27_029621</name>
</gene>
<dbReference type="InterPro" id="IPR058955">
    <property type="entry name" value="GAPS4b_N"/>
</dbReference>
<dbReference type="EMBL" id="SNRY01003531">
    <property type="protein sequence ID" value="KAA6320634.1"/>
    <property type="molecule type" value="Genomic_DNA"/>
</dbReference>
<evidence type="ECO:0000313" key="2">
    <source>
        <dbReference type="EMBL" id="KAA6320634.1"/>
    </source>
</evidence>
<comment type="caution">
    <text evidence="2">The sequence shown here is derived from an EMBL/GenBank/DDBJ whole genome shotgun (WGS) entry which is preliminary data.</text>
</comment>
<name>A0A5J4QIE8_9ZZZZ</name>
<accession>A0A5J4QIE8</accession>
<evidence type="ECO:0000259" key="1">
    <source>
        <dbReference type="Pfam" id="PF26110"/>
    </source>
</evidence>
<feature type="domain" description="GAPS4b N-terminal" evidence="1">
    <location>
        <begin position="3"/>
        <end position="32"/>
    </location>
</feature>
<sequence length="55" mass="6523">YQDNETYPLLLSTILSPSEFEFIKENIRGKEVNKKISSRPLAWHNNEDIIKNEYP</sequence>
<feature type="non-terminal residue" evidence="2">
    <location>
        <position position="1"/>
    </location>
</feature>